<dbReference type="AlphaFoldDB" id="A0A8H7F4R8"/>
<dbReference type="GO" id="GO:0033617">
    <property type="term" value="P:mitochondrial respiratory chain complex IV assembly"/>
    <property type="evidence" value="ECO:0007669"/>
    <property type="project" value="TreeGrafter"/>
</dbReference>
<evidence type="ECO:0000313" key="7">
    <source>
        <dbReference type="EMBL" id="KAF7776649.1"/>
    </source>
</evidence>
<feature type="transmembrane region" description="Helical" evidence="5">
    <location>
        <begin position="202"/>
        <end position="222"/>
    </location>
</feature>
<comment type="caution">
    <text evidence="7">The sequence shown here is derived from an EMBL/GenBank/DDBJ whole genome shotgun (WGS) entry which is preliminary data.</text>
</comment>
<dbReference type="Pfam" id="PF04588">
    <property type="entry name" value="HIG_1_N"/>
    <property type="match status" value="1"/>
</dbReference>
<keyword evidence="4 5" id="KW-0472">Membrane</keyword>
<evidence type="ECO:0000256" key="2">
    <source>
        <dbReference type="ARBA" id="ARBA00022692"/>
    </source>
</evidence>
<dbReference type="PROSITE" id="PS51503">
    <property type="entry name" value="HIG1"/>
    <property type="match status" value="1"/>
</dbReference>
<dbReference type="InterPro" id="IPR040153">
    <property type="entry name" value="Rcf2"/>
</dbReference>
<evidence type="ECO:0000256" key="5">
    <source>
        <dbReference type="SAM" id="Phobius"/>
    </source>
</evidence>
<organism evidence="7 8">
    <name type="scientific">Agaricus bisporus var. burnettii</name>
    <dbReference type="NCBI Taxonomy" id="192524"/>
    <lineage>
        <taxon>Eukaryota</taxon>
        <taxon>Fungi</taxon>
        <taxon>Dikarya</taxon>
        <taxon>Basidiomycota</taxon>
        <taxon>Agaricomycotina</taxon>
        <taxon>Agaricomycetes</taxon>
        <taxon>Agaricomycetidae</taxon>
        <taxon>Agaricales</taxon>
        <taxon>Agaricineae</taxon>
        <taxon>Agaricaceae</taxon>
        <taxon>Agaricus</taxon>
    </lineage>
</organism>
<dbReference type="PANTHER" id="PTHR28018:SF3">
    <property type="entry name" value="RESPIRATORY SUPERCOMPLEX FACTOR 2, MITOCHONDRIAL"/>
    <property type="match status" value="1"/>
</dbReference>
<proteinExistence type="predicted"/>
<reference evidence="7 8" key="1">
    <citation type="journal article" name="Sci. Rep.">
        <title>Telomere-to-telomere assembled and centromere annotated genomes of the two main subspecies of the button mushroom Agaricus bisporus reveal especially polymorphic chromosome ends.</title>
        <authorList>
            <person name="Sonnenberg A.S.M."/>
            <person name="Sedaghat-Telgerd N."/>
            <person name="Lavrijssen B."/>
            <person name="Ohm R.A."/>
            <person name="Hendrickx P.M."/>
            <person name="Scholtmeijer K."/>
            <person name="Baars J.J.P."/>
            <person name="van Peer A."/>
        </authorList>
    </citation>
    <scope>NUCLEOTIDE SEQUENCE [LARGE SCALE GENOMIC DNA]</scope>
    <source>
        <strain evidence="7 8">H119_p4</strain>
    </source>
</reference>
<comment type="subcellular location">
    <subcellularLocation>
        <location evidence="1">Mitochondrion</location>
    </subcellularLocation>
</comment>
<feature type="domain" description="HIG1" evidence="6">
    <location>
        <begin position="143"/>
        <end position="234"/>
    </location>
</feature>
<dbReference type="EMBL" id="JABXXO010000006">
    <property type="protein sequence ID" value="KAF7776649.1"/>
    <property type="molecule type" value="Genomic_DNA"/>
</dbReference>
<name>A0A8H7F4R8_AGABI</name>
<dbReference type="InterPro" id="IPR007667">
    <property type="entry name" value="Hypoxia_induced_domain"/>
</dbReference>
<gene>
    <name evidence="7" type="ORF">Agabi119p4_5042</name>
</gene>
<feature type="transmembrane region" description="Helical" evidence="5">
    <location>
        <begin position="169"/>
        <end position="190"/>
    </location>
</feature>
<evidence type="ECO:0000259" key="6">
    <source>
        <dbReference type="PROSITE" id="PS51503"/>
    </source>
</evidence>
<evidence type="ECO:0000256" key="3">
    <source>
        <dbReference type="ARBA" id="ARBA00022989"/>
    </source>
</evidence>
<protein>
    <recommendedName>
        <fullName evidence="6">HIG1 domain-containing protein</fullName>
    </recommendedName>
</protein>
<keyword evidence="2 5" id="KW-0812">Transmembrane</keyword>
<evidence type="ECO:0000256" key="4">
    <source>
        <dbReference type="ARBA" id="ARBA00023136"/>
    </source>
</evidence>
<evidence type="ECO:0000313" key="8">
    <source>
        <dbReference type="Proteomes" id="UP000629468"/>
    </source>
</evidence>
<dbReference type="GO" id="GO:0005739">
    <property type="term" value="C:mitochondrion"/>
    <property type="evidence" value="ECO:0007669"/>
    <property type="project" value="UniProtKB-SubCell"/>
</dbReference>
<dbReference type="PANTHER" id="PTHR28018">
    <property type="entry name" value="RESPIRATORY SUPERCOMPLEX FACTOR 2, MITOCHONDRIAL"/>
    <property type="match status" value="1"/>
</dbReference>
<sequence length="270" mass="30138">MLSTLKFVKRIEIHQRSRSKFKSLKKQAAGIMNDASTSGLCREHARHKSHTIHTRIVMQNQYAGEQAASLRGSIEGGVAGTAVGLGATYYLNRVSPTFRRLPISLKAAAIVVMVLPAISIQAERRALEFSRSQWEGESIRLIDEKALKERIRWDALPLKEKVNEWAARYQYSIILGSWAAGLGLATLIISRNKYQTNSQKIVQARMWAQGLTIGLLIAAGALTGTKRREIANAGDHSWADVIEQQDRDRKEVERLRIHAAQTAEAHPEHA</sequence>
<accession>A0A8H7F4R8</accession>
<dbReference type="Proteomes" id="UP000629468">
    <property type="component" value="Unassembled WGS sequence"/>
</dbReference>
<keyword evidence="3 5" id="KW-1133">Transmembrane helix</keyword>
<evidence type="ECO:0000256" key="1">
    <source>
        <dbReference type="ARBA" id="ARBA00004173"/>
    </source>
</evidence>